<proteinExistence type="inferred from homology"/>
<keyword evidence="4" id="KW-0446">Lipid-binding</keyword>
<dbReference type="PANTHER" id="PTHR12951">
    <property type="entry name" value="RETINAL PROTEIN 4"/>
    <property type="match status" value="1"/>
</dbReference>
<evidence type="ECO:0000313" key="6">
    <source>
        <dbReference type="EMBL" id="CDW80742.1"/>
    </source>
</evidence>
<gene>
    <name evidence="6" type="primary">Contig11269.g12048</name>
    <name evidence="6" type="ORF">STYLEM_9746</name>
</gene>
<dbReference type="GO" id="GO:0005929">
    <property type="term" value="C:cilium"/>
    <property type="evidence" value="ECO:0007669"/>
    <property type="project" value="TreeGrafter"/>
</dbReference>
<keyword evidence="3" id="KW-0653">Protein transport</keyword>
<evidence type="ECO:0000259" key="5">
    <source>
        <dbReference type="Pfam" id="PF05351"/>
    </source>
</evidence>
<dbReference type="InterPro" id="IPR014756">
    <property type="entry name" value="Ig_E-set"/>
</dbReference>
<dbReference type="InterPro" id="IPR008015">
    <property type="entry name" value="PDED_dom"/>
</dbReference>
<dbReference type="Proteomes" id="UP000039865">
    <property type="component" value="Unassembled WGS sequence"/>
</dbReference>
<organism evidence="6 7">
    <name type="scientific">Stylonychia lemnae</name>
    <name type="common">Ciliate</name>
    <dbReference type="NCBI Taxonomy" id="5949"/>
    <lineage>
        <taxon>Eukaryota</taxon>
        <taxon>Sar</taxon>
        <taxon>Alveolata</taxon>
        <taxon>Ciliophora</taxon>
        <taxon>Intramacronucleata</taxon>
        <taxon>Spirotrichea</taxon>
        <taxon>Stichotrichia</taxon>
        <taxon>Sporadotrichida</taxon>
        <taxon>Oxytrichidae</taxon>
        <taxon>Stylonychinae</taxon>
        <taxon>Stylonychia</taxon>
    </lineage>
</organism>
<dbReference type="GO" id="GO:0060271">
    <property type="term" value="P:cilium assembly"/>
    <property type="evidence" value="ECO:0007669"/>
    <property type="project" value="TreeGrafter"/>
</dbReference>
<dbReference type="SUPFAM" id="SSF81296">
    <property type="entry name" value="E set domains"/>
    <property type="match status" value="1"/>
</dbReference>
<dbReference type="InterPro" id="IPR051519">
    <property type="entry name" value="PDE6D_unc-119_myristoyl-bd"/>
</dbReference>
<keyword evidence="7" id="KW-1185">Reference proteome</keyword>
<dbReference type="InterPro" id="IPR037036">
    <property type="entry name" value="PDED_dom_sf"/>
</dbReference>
<dbReference type="OMA" id="MEEWNGF"/>
<dbReference type="InParanoid" id="A0A078AGT6"/>
<evidence type="ECO:0000256" key="3">
    <source>
        <dbReference type="ARBA" id="ARBA00022927"/>
    </source>
</evidence>
<dbReference type="Pfam" id="PF05351">
    <property type="entry name" value="GMP_PDE_delta"/>
    <property type="match status" value="1"/>
</dbReference>
<comment type="similarity">
    <text evidence="1">Belongs to the PDE6D/unc-119 family.</text>
</comment>
<dbReference type="PANTHER" id="PTHR12951:SF1">
    <property type="entry name" value="PROTEIN UNC-119 HOMOLOG"/>
    <property type="match status" value="1"/>
</dbReference>
<protein>
    <submittedName>
        <fullName evidence="6">Gmp-delta subunit family protein</fullName>
    </submittedName>
</protein>
<evidence type="ECO:0000256" key="2">
    <source>
        <dbReference type="ARBA" id="ARBA00022448"/>
    </source>
</evidence>
<dbReference type="EMBL" id="CCKQ01009265">
    <property type="protein sequence ID" value="CDW80742.1"/>
    <property type="molecule type" value="Genomic_DNA"/>
</dbReference>
<dbReference type="GO" id="GO:0008289">
    <property type="term" value="F:lipid binding"/>
    <property type="evidence" value="ECO:0007669"/>
    <property type="project" value="UniProtKB-KW"/>
</dbReference>
<evidence type="ECO:0000313" key="7">
    <source>
        <dbReference type="Proteomes" id="UP000039865"/>
    </source>
</evidence>
<evidence type="ECO:0000256" key="4">
    <source>
        <dbReference type="ARBA" id="ARBA00023121"/>
    </source>
</evidence>
<feature type="domain" description="GMP phosphodiesterase delta subunit" evidence="5">
    <location>
        <begin position="51"/>
        <end position="206"/>
    </location>
</feature>
<keyword evidence="2" id="KW-0813">Transport</keyword>
<dbReference type="OrthoDB" id="10248777at2759"/>
<accession>A0A078AGT6</accession>
<dbReference type="Gene3D" id="2.70.50.40">
    <property type="entry name" value="GMP phosphodiesterase, delta subunit"/>
    <property type="match status" value="1"/>
</dbReference>
<sequence>MVESLSNLDQLNISGADAYIYSSEPVTIEQVRSMGRASDKLFCKLQDNKFLTFGHYIIKDYESKTVLVEIGEDLQTYAHQEAVQREIDGQSTIESRTVMYRFGPQFLELKTLSLRLEFNIVCEEPIKDLLLIERHYFRDRLLINFEFKFPFCMPKSKNDCEFIYDLPNLTEEEKKEMIENPWEVKSDSFFFHEGRLIIHNKAAYSYE</sequence>
<name>A0A078AGT6_STYLE</name>
<evidence type="ECO:0000256" key="1">
    <source>
        <dbReference type="ARBA" id="ARBA00008102"/>
    </source>
</evidence>
<dbReference type="GO" id="GO:0042953">
    <property type="term" value="P:lipoprotein transport"/>
    <property type="evidence" value="ECO:0007669"/>
    <property type="project" value="TreeGrafter"/>
</dbReference>
<dbReference type="AlphaFoldDB" id="A0A078AGT6"/>
<reference evidence="6 7" key="1">
    <citation type="submission" date="2014-06" db="EMBL/GenBank/DDBJ databases">
        <authorList>
            <person name="Swart Estienne"/>
        </authorList>
    </citation>
    <scope>NUCLEOTIDE SEQUENCE [LARGE SCALE GENOMIC DNA]</scope>
    <source>
        <strain evidence="6 7">130c</strain>
    </source>
</reference>